<reference evidence="1 2" key="1">
    <citation type="journal article" date="2023" name="Sci. Data">
        <title>Genome assembly of the Korean intertidal mud-creeper Batillaria attramentaria.</title>
        <authorList>
            <person name="Patra A.K."/>
            <person name="Ho P.T."/>
            <person name="Jun S."/>
            <person name="Lee S.J."/>
            <person name="Kim Y."/>
            <person name="Won Y.J."/>
        </authorList>
    </citation>
    <scope>NUCLEOTIDE SEQUENCE [LARGE SCALE GENOMIC DNA]</scope>
    <source>
        <strain evidence="1">Wonlab-2016</strain>
    </source>
</reference>
<name>A0ABD0LZN6_9CAEN</name>
<organism evidence="1 2">
    <name type="scientific">Batillaria attramentaria</name>
    <dbReference type="NCBI Taxonomy" id="370345"/>
    <lineage>
        <taxon>Eukaryota</taxon>
        <taxon>Metazoa</taxon>
        <taxon>Spiralia</taxon>
        <taxon>Lophotrochozoa</taxon>
        <taxon>Mollusca</taxon>
        <taxon>Gastropoda</taxon>
        <taxon>Caenogastropoda</taxon>
        <taxon>Sorbeoconcha</taxon>
        <taxon>Cerithioidea</taxon>
        <taxon>Batillariidae</taxon>
        <taxon>Batillaria</taxon>
    </lineage>
</organism>
<feature type="non-terminal residue" evidence="1">
    <location>
        <position position="86"/>
    </location>
</feature>
<gene>
    <name evidence="1" type="ORF">BaRGS_00003714</name>
</gene>
<comment type="caution">
    <text evidence="1">The sequence shown here is derived from an EMBL/GenBank/DDBJ whole genome shotgun (WGS) entry which is preliminary data.</text>
</comment>
<protein>
    <submittedName>
        <fullName evidence="1">Uncharacterized protein</fullName>
    </submittedName>
</protein>
<evidence type="ECO:0000313" key="1">
    <source>
        <dbReference type="EMBL" id="KAK7505144.1"/>
    </source>
</evidence>
<dbReference type="AlphaFoldDB" id="A0ABD0LZN6"/>
<evidence type="ECO:0000313" key="2">
    <source>
        <dbReference type="Proteomes" id="UP001519460"/>
    </source>
</evidence>
<keyword evidence="2" id="KW-1185">Reference proteome</keyword>
<sequence length="86" mass="9435">GSSVKLPPFDTDPLWPKRSLIMRRSGGICQLRLGTDTLVPIRPVDVLIGVAITALAVDRDYKSEQFRQKCRSSSMLNVGGDGDCCR</sequence>
<dbReference type="Proteomes" id="UP001519460">
    <property type="component" value="Unassembled WGS sequence"/>
</dbReference>
<dbReference type="EMBL" id="JACVVK020000012">
    <property type="protein sequence ID" value="KAK7505144.1"/>
    <property type="molecule type" value="Genomic_DNA"/>
</dbReference>
<proteinExistence type="predicted"/>
<accession>A0ABD0LZN6</accession>
<feature type="non-terminal residue" evidence="1">
    <location>
        <position position="1"/>
    </location>
</feature>